<evidence type="ECO:0000313" key="10">
    <source>
        <dbReference type="Proteomes" id="UP000611723"/>
    </source>
</evidence>
<feature type="binding site" evidence="6">
    <location>
        <position position="238"/>
    </location>
    <ligand>
        <name>Fe cation</name>
        <dbReference type="ChEBI" id="CHEBI:24875"/>
        <label>1</label>
    </ligand>
</feature>
<dbReference type="Proteomes" id="UP000611723">
    <property type="component" value="Unassembled WGS sequence"/>
</dbReference>
<feature type="chain" id="PRO_5037573747" description="acid phosphatase" evidence="7">
    <location>
        <begin position="19"/>
        <end position="306"/>
    </location>
</feature>
<evidence type="ECO:0000256" key="7">
    <source>
        <dbReference type="SAM" id="SignalP"/>
    </source>
</evidence>
<dbReference type="EC" id="3.1.3.2" evidence="2 5"/>
<dbReference type="GO" id="GO:0046872">
    <property type="term" value="F:metal ion binding"/>
    <property type="evidence" value="ECO:0007669"/>
    <property type="project" value="UniProtKB-KW"/>
</dbReference>
<accession>A0A934WYD7</accession>
<feature type="binding site" evidence="6">
    <location>
        <position position="236"/>
    </location>
    <ligand>
        <name>Fe cation</name>
        <dbReference type="ChEBI" id="CHEBI:24875"/>
        <label>2</label>
    </ligand>
</feature>
<dbReference type="Gene3D" id="3.60.21.10">
    <property type="match status" value="1"/>
</dbReference>
<feature type="binding site" evidence="6">
    <location>
        <position position="69"/>
    </location>
    <ligand>
        <name>Fe cation</name>
        <dbReference type="ChEBI" id="CHEBI:24875"/>
        <label>1</label>
    </ligand>
</feature>
<dbReference type="PANTHER" id="PTHR10161:SF14">
    <property type="entry name" value="TARTRATE-RESISTANT ACID PHOSPHATASE TYPE 5"/>
    <property type="match status" value="1"/>
</dbReference>
<dbReference type="PANTHER" id="PTHR10161">
    <property type="entry name" value="TARTRATE-RESISTANT ACID PHOSPHATASE TYPE 5"/>
    <property type="match status" value="1"/>
</dbReference>
<dbReference type="EMBL" id="JAEQBW010000004">
    <property type="protein sequence ID" value="MBK6265439.1"/>
    <property type="molecule type" value="Genomic_DNA"/>
</dbReference>
<proteinExistence type="predicted"/>
<protein>
    <recommendedName>
        <fullName evidence="2 5">acid phosphatase</fullName>
        <ecNumber evidence="2 5">3.1.3.2</ecNumber>
    </recommendedName>
</protein>
<feature type="binding site" evidence="6">
    <location>
        <position position="69"/>
    </location>
    <ligand>
        <name>Fe cation</name>
        <dbReference type="ChEBI" id="CHEBI:24875"/>
        <label>2</label>
    </ligand>
</feature>
<feature type="binding site" evidence="6">
    <location>
        <position position="36"/>
    </location>
    <ligand>
        <name>Fe cation</name>
        <dbReference type="ChEBI" id="CHEBI:24875"/>
        <label>1</label>
    </ligand>
</feature>
<evidence type="ECO:0000256" key="4">
    <source>
        <dbReference type="ARBA" id="ARBA00022801"/>
    </source>
</evidence>
<organism evidence="9 10">
    <name type="scientific">Marivirga aurantiaca</name>
    <dbReference type="NCBI Taxonomy" id="2802615"/>
    <lineage>
        <taxon>Bacteria</taxon>
        <taxon>Pseudomonadati</taxon>
        <taxon>Bacteroidota</taxon>
        <taxon>Cytophagia</taxon>
        <taxon>Cytophagales</taxon>
        <taxon>Marivirgaceae</taxon>
        <taxon>Marivirga</taxon>
    </lineage>
</organism>
<feature type="binding site" evidence="6">
    <location>
        <position position="107"/>
    </location>
    <ligand>
        <name>Fe cation</name>
        <dbReference type="ChEBI" id="CHEBI:24875"/>
        <label>2</label>
    </ligand>
</feature>
<evidence type="ECO:0000256" key="2">
    <source>
        <dbReference type="ARBA" id="ARBA00012646"/>
    </source>
</evidence>
<comment type="cofactor">
    <cofactor evidence="6">
        <name>Fe cation</name>
        <dbReference type="ChEBI" id="CHEBI:24875"/>
    </cofactor>
    <text evidence="6">Binds 2 iron ions per subunit.</text>
</comment>
<dbReference type="SUPFAM" id="SSF56300">
    <property type="entry name" value="Metallo-dependent phosphatases"/>
    <property type="match status" value="1"/>
</dbReference>
<comment type="catalytic activity">
    <reaction evidence="1 5">
        <text>a phosphate monoester + H2O = an alcohol + phosphate</text>
        <dbReference type="Rhea" id="RHEA:15017"/>
        <dbReference type="ChEBI" id="CHEBI:15377"/>
        <dbReference type="ChEBI" id="CHEBI:30879"/>
        <dbReference type="ChEBI" id="CHEBI:43474"/>
        <dbReference type="ChEBI" id="CHEBI:67140"/>
        <dbReference type="EC" id="3.1.3.2"/>
    </reaction>
</comment>
<feature type="binding site" evidence="6">
    <location>
        <position position="72"/>
    </location>
    <ligand>
        <name>Fe cation</name>
        <dbReference type="ChEBI" id="CHEBI:24875"/>
        <label>1</label>
    </ligand>
</feature>
<feature type="binding site" evidence="6">
    <location>
        <position position="200"/>
    </location>
    <ligand>
        <name>Fe cation</name>
        <dbReference type="ChEBI" id="CHEBI:24875"/>
        <label>2</label>
    </ligand>
</feature>
<dbReference type="PIRSF" id="PIRSF000898">
    <property type="entry name" value="Acid_Ptase_5"/>
    <property type="match status" value="1"/>
</dbReference>
<feature type="domain" description="Calcineurin-like phosphoesterase" evidence="8">
    <location>
        <begin position="30"/>
        <end position="239"/>
    </location>
</feature>
<evidence type="ECO:0000256" key="5">
    <source>
        <dbReference type="PIRNR" id="PIRNR000898"/>
    </source>
</evidence>
<dbReference type="InterPro" id="IPR004843">
    <property type="entry name" value="Calcineurin-like_PHP"/>
</dbReference>
<evidence type="ECO:0000256" key="6">
    <source>
        <dbReference type="PIRSR" id="PIRSR000898-1"/>
    </source>
</evidence>
<reference evidence="9" key="1">
    <citation type="submission" date="2021-01" db="EMBL/GenBank/DDBJ databases">
        <title>Marivirga aurantiaca sp. nov., isolated from intertidal surface sediments.</title>
        <authorList>
            <person name="Zhang M."/>
        </authorList>
    </citation>
    <scope>NUCLEOTIDE SEQUENCE</scope>
    <source>
        <strain evidence="9">S37H4</strain>
    </source>
</reference>
<comment type="caution">
    <text evidence="9">The sequence shown here is derived from an EMBL/GenBank/DDBJ whole genome shotgun (WGS) entry which is preliminary data.</text>
</comment>
<keyword evidence="10" id="KW-1185">Reference proteome</keyword>
<dbReference type="GO" id="GO:0003993">
    <property type="term" value="F:acid phosphatase activity"/>
    <property type="evidence" value="ECO:0007669"/>
    <property type="project" value="UniProtKB-UniRule"/>
</dbReference>
<keyword evidence="3 7" id="KW-0732">Signal</keyword>
<evidence type="ECO:0000313" key="9">
    <source>
        <dbReference type="EMBL" id="MBK6265439.1"/>
    </source>
</evidence>
<dbReference type="Pfam" id="PF00149">
    <property type="entry name" value="Metallophos"/>
    <property type="match status" value="1"/>
</dbReference>
<dbReference type="InterPro" id="IPR024927">
    <property type="entry name" value="Acid_PPase"/>
</dbReference>
<evidence type="ECO:0000256" key="1">
    <source>
        <dbReference type="ARBA" id="ARBA00000032"/>
    </source>
</evidence>
<sequence>MRKAIIVLFLVVSSSALAQEKLEILDDALHFYVIGDWGRNGDLGQQEVADAMGRMTKLIEPEFFISTGDNFYPNGVASVDDPYFISSFENIYKAAGLFEPWYLVLGNHDYRGNVQAEIDYTYKSQRWNMPARYYAKGFEEEGITAQILFTDTNPYEASYYEEGNKYREAVMDQDTLKQNKWMDSVFSVSKNMDWRIVIGHHPAYTGGKRDGETSSVARHFNPYFAKYKVHAYFAGHEHDLQVIKPSATYHFISGAGSEIRPTGRVKESLFAASEHGYMIVSLTSSKMLVQVLNEKDEVLYKQVVNK</sequence>
<evidence type="ECO:0000259" key="8">
    <source>
        <dbReference type="Pfam" id="PF00149"/>
    </source>
</evidence>
<gene>
    <name evidence="9" type="ORF">JKA74_10360</name>
</gene>
<keyword evidence="6" id="KW-0479">Metal-binding</keyword>
<keyword evidence="4 5" id="KW-0378">Hydrolase</keyword>
<dbReference type="InterPro" id="IPR051558">
    <property type="entry name" value="Metallophosphoesterase_PAP"/>
</dbReference>
<dbReference type="AlphaFoldDB" id="A0A934WYD7"/>
<keyword evidence="5 6" id="KW-0408">Iron</keyword>
<dbReference type="RefSeq" id="WP_201431125.1">
    <property type="nucleotide sequence ID" value="NZ_JAEQBW010000004.1"/>
</dbReference>
<dbReference type="InterPro" id="IPR029052">
    <property type="entry name" value="Metallo-depent_PP-like"/>
</dbReference>
<evidence type="ECO:0000256" key="3">
    <source>
        <dbReference type="ARBA" id="ARBA00022729"/>
    </source>
</evidence>
<feature type="signal peptide" evidence="7">
    <location>
        <begin position="1"/>
        <end position="18"/>
    </location>
</feature>
<name>A0A934WYD7_9BACT</name>